<proteinExistence type="predicted"/>
<feature type="transmembrane region" description="Helical" evidence="1">
    <location>
        <begin position="137"/>
        <end position="168"/>
    </location>
</feature>
<accession>A0A2H0WNU5</accession>
<dbReference type="EMBL" id="PEZI01000069">
    <property type="protein sequence ID" value="PIS14314.1"/>
    <property type="molecule type" value="Genomic_DNA"/>
</dbReference>
<name>A0A2H0WNU5_9BACT</name>
<dbReference type="AlphaFoldDB" id="A0A2H0WNU5"/>
<keyword evidence="1" id="KW-0472">Membrane</keyword>
<feature type="transmembrane region" description="Helical" evidence="1">
    <location>
        <begin position="36"/>
        <end position="53"/>
    </location>
</feature>
<organism evidence="2 3">
    <name type="scientific">Candidatus Shapirobacteria bacterium CG09_land_8_20_14_0_10_39_12</name>
    <dbReference type="NCBI Taxonomy" id="1974885"/>
    <lineage>
        <taxon>Bacteria</taxon>
        <taxon>Candidatus Shapironibacteriota</taxon>
    </lineage>
</organism>
<keyword evidence="1" id="KW-1133">Transmembrane helix</keyword>
<feature type="transmembrane region" description="Helical" evidence="1">
    <location>
        <begin position="233"/>
        <end position="260"/>
    </location>
</feature>
<feature type="non-terminal residue" evidence="2">
    <location>
        <position position="267"/>
    </location>
</feature>
<evidence type="ECO:0000313" key="2">
    <source>
        <dbReference type="EMBL" id="PIS14314.1"/>
    </source>
</evidence>
<reference evidence="3" key="1">
    <citation type="submission" date="2017-09" db="EMBL/GenBank/DDBJ databases">
        <title>Depth-based differentiation of microbial function through sediment-hosted aquifers and enrichment of novel symbionts in the deep terrestrial subsurface.</title>
        <authorList>
            <person name="Probst A.J."/>
            <person name="Ladd B."/>
            <person name="Jarett J.K."/>
            <person name="Geller-Mcgrath D.E."/>
            <person name="Sieber C.M.K."/>
            <person name="Emerson J.B."/>
            <person name="Anantharaman K."/>
            <person name="Thomas B.C."/>
            <person name="Malmstrom R."/>
            <person name="Stieglmeier M."/>
            <person name="Klingl A."/>
            <person name="Woyke T."/>
            <person name="Ryan C.M."/>
            <person name="Banfield J.F."/>
        </authorList>
    </citation>
    <scope>NUCLEOTIDE SEQUENCE [LARGE SCALE GENOMIC DNA]</scope>
</reference>
<evidence type="ECO:0000313" key="3">
    <source>
        <dbReference type="Proteomes" id="UP000230775"/>
    </source>
</evidence>
<feature type="transmembrane region" description="Helical" evidence="1">
    <location>
        <begin position="73"/>
        <end position="94"/>
    </location>
</feature>
<keyword evidence="1" id="KW-0812">Transmembrane</keyword>
<dbReference type="Proteomes" id="UP000230775">
    <property type="component" value="Unassembled WGS sequence"/>
</dbReference>
<sequence>MVELAMILGIFSYLILGLGIMGNLGPPRLDRVETGVLRSLGIIILFSIIFLAIKKKFWVFFIDLWQETKNDKISLLFIGLLSFQGLVNVIGVLGPELGFDALWYHLTIPKIFLQQGRIFFIKGNLFYYNAMPKLTEMFYLVSLAFSPSGLLAKTIHFLFGIGCIFGLFNLSRRFLKTREVLLACLVFYTTLIVGWQSITAYVDLARTFFEIISLDLFLKWLDDKNKKIFLMESAIVLGLAISTKLLAFASLPIFLILIFFKTKKISL</sequence>
<feature type="transmembrane region" description="Helical" evidence="1">
    <location>
        <begin position="7"/>
        <end position="24"/>
    </location>
</feature>
<protein>
    <submittedName>
        <fullName evidence="2">Uncharacterized protein</fullName>
    </submittedName>
</protein>
<gene>
    <name evidence="2" type="ORF">COT64_03200</name>
</gene>
<comment type="caution">
    <text evidence="2">The sequence shown here is derived from an EMBL/GenBank/DDBJ whole genome shotgun (WGS) entry which is preliminary data.</text>
</comment>
<feature type="transmembrane region" description="Helical" evidence="1">
    <location>
        <begin position="180"/>
        <end position="198"/>
    </location>
</feature>
<evidence type="ECO:0000256" key="1">
    <source>
        <dbReference type="SAM" id="Phobius"/>
    </source>
</evidence>